<evidence type="ECO:0000313" key="2">
    <source>
        <dbReference type="EMBL" id="ACU85878.1"/>
    </source>
</evidence>
<sequence length="284" mass="30455">MTNTRAGAPPGAVAALRERWPSLPWHGLRETHGAFHHVLLLPPVLALRLRTGAGHDAAVQREHEIAAALTAAGLPVPGPLLSPVHTADWSAAAVTFVDGEAREASDWSEDRAHVLPLLEAWAAAGHTHRQLGTRLPPARSWCGGARWPTLVDEMTAGHPSIREAARCRIADVLELEAAVEPSAVHGDLGPHNLLWDVSGRPTLIDTDHAAWADPAIDVAPLLAHHPRAELAADLPAAVLDRAAAHRRVLSLQVAAAAQLRGDHALRDHALRNFARRVRSGDPQW</sequence>
<feature type="domain" description="Aminoglycoside phosphotransferase" evidence="1">
    <location>
        <begin position="47"/>
        <end position="238"/>
    </location>
</feature>
<evidence type="ECO:0000313" key="3">
    <source>
        <dbReference type="Proteomes" id="UP000001919"/>
    </source>
</evidence>
<dbReference type="GO" id="GO:0016740">
    <property type="term" value="F:transferase activity"/>
    <property type="evidence" value="ECO:0007669"/>
    <property type="project" value="UniProtKB-KW"/>
</dbReference>
<organism evidence="2 3">
    <name type="scientific">Brachybacterium faecium (strain ATCC 43885 / DSM 4810 / JCM 11609 / LMG 19847 / NBRC 14762 / NCIMB 9860 / 6-10)</name>
    <dbReference type="NCBI Taxonomy" id="446465"/>
    <lineage>
        <taxon>Bacteria</taxon>
        <taxon>Bacillati</taxon>
        <taxon>Actinomycetota</taxon>
        <taxon>Actinomycetes</taxon>
        <taxon>Micrococcales</taxon>
        <taxon>Dermabacteraceae</taxon>
        <taxon>Brachybacterium</taxon>
    </lineage>
</organism>
<dbReference type="KEGG" id="bfa:Bfae_20710"/>
<reference evidence="2 3" key="1">
    <citation type="journal article" date="2009" name="Stand. Genomic Sci.">
        <title>Complete genome sequence of Brachybacterium faecium type strain (Schefferle 6-10).</title>
        <authorList>
            <person name="Lapidus A."/>
            <person name="Pukall R."/>
            <person name="Labuttii K."/>
            <person name="Copeland A."/>
            <person name="Del Rio T.G."/>
            <person name="Nolan M."/>
            <person name="Chen F."/>
            <person name="Lucas S."/>
            <person name="Tice H."/>
            <person name="Cheng J.F."/>
            <person name="Bruce D."/>
            <person name="Goodwin L."/>
            <person name="Pitluck S."/>
            <person name="Rohde M."/>
            <person name="Goker M."/>
            <person name="Pati A."/>
            <person name="Ivanova N."/>
            <person name="Mavrommatis K."/>
            <person name="Chen A."/>
            <person name="Palaniappan K."/>
            <person name="D'haeseleer P."/>
            <person name="Chain P."/>
            <person name="Bristow J."/>
            <person name="Eisen J.A."/>
            <person name="Markowitz V."/>
            <person name="Hugenholtz P."/>
            <person name="Kyrpides N.C."/>
            <person name="Klenk H.P."/>
        </authorList>
    </citation>
    <scope>NUCLEOTIDE SEQUENCE [LARGE SCALE GENOMIC DNA]</scope>
    <source>
        <strain evidence="3">ATCC 43885 / DSM 4810 / JCM 11609 / LMG 19847 / NBRC 14762 / NCIMB 9860 / 6-10</strain>
    </source>
</reference>
<dbReference type="STRING" id="446465.Bfae_20710"/>
<dbReference type="SUPFAM" id="SSF56112">
    <property type="entry name" value="Protein kinase-like (PK-like)"/>
    <property type="match status" value="1"/>
</dbReference>
<proteinExistence type="predicted"/>
<keyword evidence="3" id="KW-1185">Reference proteome</keyword>
<dbReference type="HOGENOM" id="CLU_076583_0_0_11"/>
<gene>
    <name evidence="2" type="ordered locus">Bfae_20710</name>
</gene>
<dbReference type="OrthoDB" id="9797603at2"/>
<protein>
    <submittedName>
        <fullName evidence="2">Phosphotransferase family protein</fullName>
    </submittedName>
</protein>
<dbReference type="PATRIC" id="fig|446465.5.peg.2054"/>
<name>C7ME71_BRAFD</name>
<keyword evidence="2" id="KW-0808">Transferase</keyword>
<dbReference type="InterPro" id="IPR011009">
    <property type="entry name" value="Kinase-like_dom_sf"/>
</dbReference>
<dbReference type="EMBL" id="CP001643">
    <property type="protein sequence ID" value="ACU85878.1"/>
    <property type="molecule type" value="Genomic_DNA"/>
</dbReference>
<dbReference type="AlphaFoldDB" id="C7ME71"/>
<evidence type="ECO:0000259" key="1">
    <source>
        <dbReference type="Pfam" id="PF01636"/>
    </source>
</evidence>
<dbReference type="Proteomes" id="UP000001919">
    <property type="component" value="Chromosome"/>
</dbReference>
<accession>C7ME71</accession>
<dbReference type="eggNOG" id="COG0510">
    <property type="taxonomic scope" value="Bacteria"/>
</dbReference>
<dbReference type="Gene3D" id="3.90.1200.10">
    <property type="match status" value="1"/>
</dbReference>
<dbReference type="InterPro" id="IPR002575">
    <property type="entry name" value="Aminoglycoside_PTrfase"/>
</dbReference>
<dbReference type="Pfam" id="PF01636">
    <property type="entry name" value="APH"/>
    <property type="match status" value="1"/>
</dbReference>